<gene>
    <name evidence="1" type="ORF">BECKFM1743A_GA0114220_103532</name>
    <name evidence="2" type="ORF">BECKFM1743B_GA0114221_103793</name>
</gene>
<evidence type="ECO:0000313" key="2">
    <source>
        <dbReference type="EMBL" id="VFK15601.1"/>
    </source>
</evidence>
<evidence type="ECO:0000313" key="1">
    <source>
        <dbReference type="EMBL" id="VFJ64304.1"/>
    </source>
</evidence>
<dbReference type="AlphaFoldDB" id="A0A450TBY9"/>
<proteinExistence type="predicted"/>
<dbReference type="EMBL" id="CAADFL010000379">
    <property type="protein sequence ID" value="VFK15601.1"/>
    <property type="molecule type" value="Genomic_DNA"/>
</dbReference>
<accession>A0A450TBY9</accession>
<reference evidence="1" key="1">
    <citation type="submission" date="2019-02" db="EMBL/GenBank/DDBJ databases">
        <authorList>
            <person name="Gruber-Vodicka R. H."/>
            <person name="Seah K. B. B."/>
        </authorList>
    </citation>
    <scope>NUCLEOTIDE SEQUENCE</scope>
    <source>
        <strain evidence="1">BECK_BZ163</strain>
        <strain evidence="2">BECK_BZ164</strain>
    </source>
</reference>
<organism evidence="1">
    <name type="scientific">Candidatus Kentrum sp. FM</name>
    <dbReference type="NCBI Taxonomy" id="2126340"/>
    <lineage>
        <taxon>Bacteria</taxon>
        <taxon>Pseudomonadati</taxon>
        <taxon>Pseudomonadota</taxon>
        <taxon>Gammaproteobacteria</taxon>
        <taxon>Candidatus Kentrum</taxon>
    </lineage>
</organism>
<protein>
    <submittedName>
        <fullName evidence="1">Uncharacterized protein</fullName>
    </submittedName>
</protein>
<sequence length="45" mass="5218">MSHETRERKSTVTMEVNEHFERLSLTYPYLGSGVRNDFCIQLQGG</sequence>
<dbReference type="EMBL" id="CAADEZ010000353">
    <property type="protein sequence ID" value="VFJ64304.1"/>
    <property type="molecule type" value="Genomic_DNA"/>
</dbReference>
<name>A0A450TBY9_9GAMM</name>